<reference evidence="5 6" key="1">
    <citation type="journal article" date="2014" name="BMC Genomics">
        <title>Genome based analysis of type-I polyketide synthase and nonribosomal peptide synthetase gene clusters in seven strains of five representative Nocardia species.</title>
        <authorList>
            <person name="Komaki H."/>
            <person name="Ichikawa N."/>
            <person name="Hosoyama A."/>
            <person name="Takahashi-Nakaguchi A."/>
            <person name="Matsuzawa T."/>
            <person name="Suzuki K."/>
            <person name="Fujita N."/>
            <person name="Gonoi T."/>
        </authorList>
    </citation>
    <scope>NUCLEOTIDE SEQUENCE [LARGE SCALE GENOMIC DNA]</scope>
    <source>
        <strain evidence="5 6">NBRC 15531</strain>
    </source>
</reference>
<dbReference type="InterPro" id="IPR055797">
    <property type="entry name" value="DUF7373"/>
</dbReference>
<dbReference type="RefSeq" id="WP_019045134.1">
    <property type="nucleotide sequence ID" value="NZ_BAFO02000035.1"/>
</dbReference>
<dbReference type="Pfam" id="PF24092">
    <property type="entry name" value="DUF7373_C"/>
    <property type="match status" value="1"/>
</dbReference>
<feature type="chain" id="PRO_5004659202" evidence="2">
    <location>
        <begin position="27"/>
        <end position="404"/>
    </location>
</feature>
<keyword evidence="2" id="KW-0732">Signal</keyword>
<protein>
    <submittedName>
        <fullName evidence="5">Uncharacterized protein</fullName>
    </submittedName>
</protein>
<dbReference type="STRING" id="1824.SAMN05444423_103286"/>
<organism evidence="5 6">
    <name type="scientific">Nocardia asteroides NBRC 15531</name>
    <dbReference type="NCBI Taxonomy" id="1110697"/>
    <lineage>
        <taxon>Bacteria</taxon>
        <taxon>Bacillati</taxon>
        <taxon>Actinomycetota</taxon>
        <taxon>Actinomycetes</taxon>
        <taxon>Mycobacteriales</taxon>
        <taxon>Nocardiaceae</taxon>
        <taxon>Nocardia</taxon>
    </lineage>
</organism>
<dbReference type="EMBL" id="BAFO02000035">
    <property type="protein sequence ID" value="GAD87562.1"/>
    <property type="molecule type" value="Genomic_DNA"/>
</dbReference>
<sequence length="404" mass="43165">MRKLRLGSAILTLGLALSACGGGSEAAESTAPQVDVAKLDSGNNPTTPVDLESTRTPTSGALREAIRIGAATPVAFQFDPRFVYATGYKGGRHLTEADPPYFSGSGIESKDFNTAIPGIVAGWESSADRRAELSAGRSVETITLRFSTADQAKFAATELSNRSPGTARQIPGYSDALAKVEVKSEPLPSQNVRAWLTRGDLLLSIRISDPIGLPYDADADATVAQRFFDKQIEMLRSYTPTPLKEIAELPLDTESLLSHTLPTEASKRPNKGTSSSAVYPLQAVLHLEEKPADIATAYADAGIDYVAFDTGSIYRARDAAAALRFRAALDKDPEGNPDYMKVESPPNLPVVNCYNATPKVKYASDAPPVCHGVIGRYAFGVSGTNLQDVYQRAAAQYKLLVGFS</sequence>
<dbReference type="GeneID" id="91515251"/>
<evidence type="ECO:0000259" key="3">
    <source>
        <dbReference type="Pfam" id="PF24088"/>
    </source>
</evidence>
<dbReference type="PROSITE" id="PS51257">
    <property type="entry name" value="PROKAR_LIPOPROTEIN"/>
    <property type="match status" value="1"/>
</dbReference>
<dbReference type="AlphaFoldDB" id="U5EBR3"/>
<proteinExistence type="predicted"/>
<dbReference type="Pfam" id="PF24088">
    <property type="entry name" value="DUF7373"/>
    <property type="match status" value="1"/>
</dbReference>
<evidence type="ECO:0000313" key="6">
    <source>
        <dbReference type="Proteomes" id="UP000017048"/>
    </source>
</evidence>
<evidence type="ECO:0000313" key="5">
    <source>
        <dbReference type="EMBL" id="GAD87562.1"/>
    </source>
</evidence>
<dbReference type="eggNOG" id="ENOG5030226">
    <property type="taxonomic scope" value="Bacteria"/>
</dbReference>
<dbReference type="InterPro" id="IPR056463">
    <property type="entry name" value="DUF7373_C"/>
</dbReference>
<feature type="region of interest" description="Disordered" evidence="1">
    <location>
        <begin position="37"/>
        <end position="57"/>
    </location>
</feature>
<feature type="domain" description="DUF7373" evidence="3">
    <location>
        <begin position="53"/>
        <end position="251"/>
    </location>
</feature>
<feature type="signal peptide" evidence="2">
    <location>
        <begin position="1"/>
        <end position="26"/>
    </location>
</feature>
<name>U5EBR3_NOCAS</name>
<gene>
    <name evidence="5" type="ORF">NCAST_35_00850</name>
</gene>
<comment type="caution">
    <text evidence="5">The sequence shown here is derived from an EMBL/GenBank/DDBJ whole genome shotgun (WGS) entry which is preliminary data.</text>
</comment>
<evidence type="ECO:0000256" key="2">
    <source>
        <dbReference type="SAM" id="SignalP"/>
    </source>
</evidence>
<feature type="domain" description="DUF7373" evidence="4">
    <location>
        <begin position="256"/>
        <end position="401"/>
    </location>
</feature>
<dbReference type="OrthoDB" id="4515194at2"/>
<evidence type="ECO:0000256" key="1">
    <source>
        <dbReference type="SAM" id="MobiDB-lite"/>
    </source>
</evidence>
<dbReference type="Proteomes" id="UP000017048">
    <property type="component" value="Unassembled WGS sequence"/>
</dbReference>
<evidence type="ECO:0000259" key="4">
    <source>
        <dbReference type="Pfam" id="PF24092"/>
    </source>
</evidence>
<keyword evidence="6" id="KW-1185">Reference proteome</keyword>
<accession>U5EBR3</accession>